<protein>
    <recommendedName>
        <fullName evidence="2">L,D-TPase catalytic domain-containing protein</fullName>
    </recommendedName>
</protein>
<dbReference type="RefSeq" id="WP_344606526.1">
    <property type="nucleotide sequence ID" value="NZ_BAAAHE010000026.1"/>
</dbReference>
<dbReference type="Proteomes" id="UP001500957">
    <property type="component" value="Unassembled WGS sequence"/>
</dbReference>
<accession>A0ABN1H1D2</accession>
<keyword evidence="1" id="KW-0812">Transmembrane</keyword>
<feature type="domain" description="L,D-TPase catalytic" evidence="2">
    <location>
        <begin position="152"/>
        <end position="282"/>
    </location>
</feature>
<name>A0ABN1H1D2_9ACTN</name>
<keyword evidence="1" id="KW-0472">Membrane</keyword>
<reference evidence="3 4" key="1">
    <citation type="journal article" date="2019" name="Int. J. Syst. Evol. Microbiol.">
        <title>The Global Catalogue of Microorganisms (GCM) 10K type strain sequencing project: providing services to taxonomists for standard genome sequencing and annotation.</title>
        <authorList>
            <consortium name="The Broad Institute Genomics Platform"/>
            <consortium name="The Broad Institute Genome Sequencing Center for Infectious Disease"/>
            <person name="Wu L."/>
            <person name="Ma J."/>
        </authorList>
    </citation>
    <scope>NUCLEOTIDE SEQUENCE [LARGE SCALE GENOMIC DNA]</scope>
    <source>
        <strain evidence="3 4">JCM 10671</strain>
    </source>
</reference>
<keyword evidence="4" id="KW-1185">Reference proteome</keyword>
<sequence>MDGRPPTRHAAPRRRRFGARVGRMVLTGGAAIVCALGVTGALDPSTHVTEATAITPTTFGVQPGPLKASVAKGARDAAAAAPAWAKGLPEDTTQVLRTVRTDRWCKQVWCARTEAWERVDGIWRIATRGSRENARPMVVRSQIGQNGFASPGVRRQGDMRTPSGIYGIVTTFSTTKESPTAMPWRRRLPTSVVSDARGRTYNTWIEVKGARGGDRRMMSWGLWIDWNNPRLSVGEGLAPVPGRGSGIFMHTSNAGAPWVPTAGCVQLGNPADMEWVVRWLKPEANPRIVNNR</sequence>
<proteinExistence type="predicted"/>
<dbReference type="Pfam" id="PF03734">
    <property type="entry name" value="YkuD"/>
    <property type="match status" value="1"/>
</dbReference>
<dbReference type="EMBL" id="BAAAHE010000026">
    <property type="protein sequence ID" value="GAA0626267.1"/>
    <property type="molecule type" value="Genomic_DNA"/>
</dbReference>
<gene>
    <name evidence="3" type="ORF">GCM10009547_32110</name>
</gene>
<organism evidence="3 4">
    <name type="scientific">Sporichthya brevicatena</name>
    <dbReference type="NCBI Taxonomy" id="171442"/>
    <lineage>
        <taxon>Bacteria</taxon>
        <taxon>Bacillati</taxon>
        <taxon>Actinomycetota</taxon>
        <taxon>Actinomycetes</taxon>
        <taxon>Sporichthyales</taxon>
        <taxon>Sporichthyaceae</taxon>
        <taxon>Sporichthya</taxon>
    </lineage>
</organism>
<comment type="caution">
    <text evidence="3">The sequence shown here is derived from an EMBL/GenBank/DDBJ whole genome shotgun (WGS) entry which is preliminary data.</text>
</comment>
<evidence type="ECO:0000313" key="3">
    <source>
        <dbReference type="EMBL" id="GAA0626267.1"/>
    </source>
</evidence>
<evidence type="ECO:0000259" key="2">
    <source>
        <dbReference type="Pfam" id="PF03734"/>
    </source>
</evidence>
<feature type="transmembrane region" description="Helical" evidence="1">
    <location>
        <begin position="21"/>
        <end position="42"/>
    </location>
</feature>
<dbReference type="InterPro" id="IPR005490">
    <property type="entry name" value="LD_TPept_cat_dom"/>
</dbReference>
<evidence type="ECO:0000313" key="4">
    <source>
        <dbReference type="Proteomes" id="UP001500957"/>
    </source>
</evidence>
<keyword evidence="1" id="KW-1133">Transmembrane helix</keyword>
<dbReference type="PANTHER" id="PTHR38589:SF1">
    <property type="entry name" value="BLR0621 PROTEIN"/>
    <property type="match status" value="1"/>
</dbReference>
<dbReference type="PANTHER" id="PTHR38589">
    <property type="entry name" value="BLR0621 PROTEIN"/>
    <property type="match status" value="1"/>
</dbReference>
<evidence type="ECO:0000256" key="1">
    <source>
        <dbReference type="SAM" id="Phobius"/>
    </source>
</evidence>